<keyword evidence="3" id="KW-0804">Transcription</keyword>
<dbReference type="RefSeq" id="WP_077342041.1">
    <property type="nucleotide sequence ID" value="NZ_CP019605.1"/>
</dbReference>
<dbReference type="OrthoDB" id="3382616at2"/>
<dbReference type="Pfam" id="PF00440">
    <property type="entry name" value="TetR_N"/>
    <property type="match status" value="1"/>
</dbReference>
<dbReference type="Pfam" id="PF17918">
    <property type="entry name" value="TetR_C_15"/>
    <property type="match status" value="1"/>
</dbReference>
<dbReference type="SUPFAM" id="SSF46689">
    <property type="entry name" value="Homeodomain-like"/>
    <property type="match status" value="1"/>
</dbReference>
<dbReference type="GO" id="GO:0000976">
    <property type="term" value="F:transcription cis-regulatory region binding"/>
    <property type="evidence" value="ECO:0007669"/>
    <property type="project" value="TreeGrafter"/>
</dbReference>
<protein>
    <submittedName>
        <fullName evidence="5">Uncharacterized protein</fullName>
    </submittedName>
</protein>
<dbReference type="InterPro" id="IPR009057">
    <property type="entry name" value="Homeodomain-like_sf"/>
</dbReference>
<dbReference type="InterPro" id="IPR001647">
    <property type="entry name" value="HTH_TetR"/>
</dbReference>
<keyword evidence="2" id="KW-0238">DNA-binding</keyword>
<reference evidence="5 6" key="1">
    <citation type="journal article" date="2016" name="Int. J. Syst. Evol. Microbiol.">
        <title>Tessaracoccus flavus sp. nov., isolated from the drainage system of a lindane-producing factory.</title>
        <authorList>
            <person name="Kumari R."/>
            <person name="Singh P."/>
            <person name="Schumann P."/>
            <person name="Lal R."/>
        </authorList>
    </citation>
    <scope>NUCLEOTIDE SEQUENCE [LARGE SCALE GENOMIC DNA]</scope>
    <source>
        <strain evidence="5 6">RP1T</strain>
    </source>
</reference>
<dbReference type="PRINTS" id="PR00455">
    <property type="entry name" value="HTHTETR"/>
</dbReference>
<dbReference type="STRING" id="1610493.RPIT_07705"/>
<dbReference type="GO" id="GO:0003700">
    <property type="term" value="F:DNA-binding transcription factor activity"/>
    <property type="evidence" value="ECO:0007669"/>
    <property type="project" value="TreeGrafter"/>
</dbReference>
<keyword evidence="6" id="KW-1185">Reference proteome</keyword>
<evidence type="ECO:0000313" key="5">
    <source>
        <dbReference type="EMBL" id="AQP44705.1"/>
    </source>
</evidence>
<dbReference type="InterPro" id="IPR041669">
    <property type="entry name" value="TetR_C_15"/>
</dbReference>
<evidence type="ECO:0000256" key="1">
    <source>
        <dbReference type="ARBA" id="ARBA00023015"/>
    </source>
</evidence>
<organism evidence="5 6">
    <name type="scientific">Tessaracoccus flavus</name>
    <dbReference type="NCBI Taxonomy" id="1610493"/>
    <lineage>
        <taxon>Bacteria</taxon>
        <taxon>Bacillati</taxon>
        <taxon>Actinomycetota</taxon>
        <taxon>Actinomycetes</taxon>
        <taxon>Propionibacteriales</taxon>
        <taxon>Propionibacteriaceae</taxon>
        <taxon>Tessaracoccus</taxon>
    </lineage>
</organism>
<keyword evidence="1" id="KW-0805">Transcription regulation</keyword>
<dbReference type="Proteomes" id="UP000188324">
    <property type="component" value="Chromosome"/>
</dbReference>
<dbReference type="PANTHER" id="PTHR30055">
    <property type="entry name" value="HTH-TYPE TRANSCRIPTIONAL REGULATOR RUTR"/>
    <property type="match status" value="1"/>
</dbReference>
<feature type="compositionally biased region" description="Polar residues" evidence="4">
    <location>
        <begin position="1"/>
        <end position="13"/>
    </location>
</feature>
<sequence>MAASTAAQNPRKQPQQRRSRATVDKILAAAAQVLAEEGDGATTDRIAARAGVSIGSLYQYFPNKGALMLELARRHMAAAGEVLDHVLRLGRPRSVWLPEAVAAVAALHEDGDLHRVLYDHAASTPALAEAFEQTNEALRSRVEELLRAETDLADPGTTAQVLVALVESLTHRLVGTTDADTLAREVTRAANAYLNAACASPRPVGASP</sequence>
<gene>
    <name evidence="5" type="ORF">RPIT_07705</name>
</gene>
<dbReference type="PANTHER" id="PTHR30055:SF234">
    <property type="entry name" value="HTH-TYPE TRANSCRIPTIONAL REGULATOR BETI"/>
    <property type="match status" value="1"/>
</dbReference>
<dbReference type="Gene3D" id="1.10.357.10">
    <property type="entry name" value="Tetracycline Repressor, domain 2"/>
    <property type="match status" value="1"/>
</dbReference>
<dbReference type="KEGG" id="tfl:RPIT_07705"/>
<dbReference type="AlphaFoldDB" id="A0A1Q2CF80"/>
<dbReference type="EMBL" id="CP019605">
    <property type="protein sequence ID" value="AQP44705.1"/>
    <property type="molecule type" value="Genomic_DNA"/>
</dbReference>
<feature type="region of interest" description="Disordered" evidence="4">
    <location>
        <begin position="1"/>
        <end position="21"/>
    </location>
</feature>
<proteinExistence type="predicted"/>
<evidence type="ECO:0000313" key="6">
    <source>
        <dbReference type="Proteomes" id="UP000188324"/>
    </source>
</evidence>
<evidence type="ECO:0000256" key="4">
    <source>
        <dbReference type="SAM" id="MobiDB-lite"/>
    </source>
</evidence>
<evidence type="ECO:0000256" key="3">
    <source>
        <dbReference type="ARBA" id="ARBA00023163"/>
    </source>
</evidence>
<accession>A0A1Q2CF80</accession>
<evidence type="ECO:0000256" key="2">
    <source>
        <dbReference type="ARBA" id="ARBA00023125"/>
    </source>
</evidence>
<dbReference type="InterPro" id="IPR050109">
    <property type="entry name" value="HTH-type_TetR-like_transc_reg"/>
</dbReference>
<name>A0A1Q2CF80_9ACTN</name>
<dbReference type="PROSITE" id="PS50977">
    <property type="entry name" value="HTH_TETR_2"/>
    <property type="match status" value="1"/>
</dbReference>